<accession>A0AA43Z5Z1</accession>
<comment type="subcellular location">
    <subcellularLocation>
        <location evidence="1">Cell inner membrane</location>
        <topology evidence="1">Lipid-anchor</topology>
    </subcellularLocation>
</comment>
<feature type="domain" description="Multidrug resistance protein MdtA-like barrel-sandwich hybrid" evidence="6">
    <location>
        <begin position="85"/>
        <end position="213"/>
    </location>
</feature>
<dbReference type="FunFam" id="2.40.420.20:FF:000001">
    <property type="entry name" value="Efflux RND transporter periplasmic adaptor subunit"/>
    <property type="match status" value="1"/>
</dbReference>
<evidence type="ECO:0000256" key="3">
    <source>
        <dbReference type="ARBA" id="ARBA00022448"/>
    </source>
</evidence>
<reference evidence="9" key="1">
    <citation type="submission" date="2020-03" db="EMBL/GenBank/DDBJ databases">
        <title>Genome assembly of Azotobacter chroococcum W5.</title>
        <authorList>
            <person name="Kannepalli A."/>
        </authorList>
    </citation>
    <scope>NUCLEOTIDE SEQUENCE</scope>
    <source>
        <strain evidence="9">W5</strain>
    </source>
</reference>
<evidence type="ECO:0000259" key="6">
    <source>
        <dbReference type="Pfam" id="PF25917"/>
    </source>
</evidence>
<evidence type="ECO:0000256" key="2">
    <source>
        <dbReference type="ARBA" id="ARBA00009477"/>
    </source>
</evidence>
<dbReference type="PANTHER" id="PTHR30158">
    <property type="entry name" value="ACRA/E-RELATED COMPONENT OF DRUG EFFLUX TRANSPORTER"/>
    <property type="match status" value="1"/>
</dbReference>
<dbReference type="Gene3D" id="2.40.420.20">
    <property type="match status" value="1"/>
</dbReference>
<comment type="similarity">
    <text evidence="2">Belongs to the membrane fusion protein (MFP) (TC 8.A.1) family.</text>
</comment>
<dbReference type="InterPro" id="IPR058624">
    <property type="entry name" value="MdtA-like_HH"/>
</dbReference>
<dbReference type="InterPro" id="IPR058627">
    <property type="entry name" value="MdtA-like_C"/>
</dbReference>
<dbReference type="Gene3D" id="2.40.50.100">
    <property type="match status" value="1"/>
</dbReference>
<sequence length="404" mass="44039">MIHCTTIRYKNPSFPFHQESRPVKRRAPFPFIQSLPLALILLLAACKEAEQAAAPAPPAEVGVYTVQAQPLTLTTDLPGRTSAFRVAEVRPQVGGILQERLFTEGSEVKKGQPLYQIDPRTYEAELARSEANLSTAENLAKRYERLLQTSAVSRQQYDDAISAWKQAQAEVRVRRIDVQYTRVLAPISGRIGRSTITEGALVTTGQTQALATVHQLDPIYVDVTQPIVRLLELRSALESGRLQSSGKDQAEVSLTLEDGSVYPLTGTLKFSEVNVDQGTGSVTLRAVFPNPERKLLPGMFVHAQLKEGVQQNAILVPQQAVIRDVRGVATAWVVKPDNRVELRELETLRTVGNAWLIGGGLASGERIVVEGTQRVRGGATVKPVEAGNIDLVADFAPTTGQGGR</sequence>
<dbReference type="Proteomes" id="UP000736384">
    <property type="component" value="Unassembled WGS sequence"/>
</dbReference>
<comment type="caution">
    <text evidence="9">The sequence shown here is derived from an EMBL/GenBank/DDBJ whole genome shotgun (WGS) entry which is preliminary data.</text>
</comment>
<evidence type="ECO:0000313" key="10">
    <source>
        <dbReference type="Proteomes" id="UP000736384"/>
    </source>
</evidence>
<organism evidence="9 10">
    <name type="scientific">Azotobacter chroococcum</name>
    <dbReference type="NCBI Taxonomy" id="353"/>
    <lineage>
        <taxon>Bacteria</taxon>
        <taxon>Pseudomonadati</taxon>
        <taxon>Pseudomonadota</taxon>
        <taxon>Gammaproteobacteria</taxon>
        <taxon>Pseudomonadales</taxon>
        <taxon>Pseudomonadaceae</taxon>
        <taxon>Azotobacter</taxon>
    </lineage>
</organism>
<dbReference type="InterPro" id="IPR058625">
    <property type="entry name" value="MdtA-like_BSH"/>
</dbReference>
<keyword evidence="3" id="KW-0813">Transport</keyword>
<evidence type="ECO:0000259" key="8">
    <source>
        <dbReference type="Pfam" id="PF25967"/>
    </source>
</evidence>
<evidence type="ECO:0000256" key="1">
    <source>
        <dbReference type="ARBA" id="ARBA00004519"/>
    </source>
</evidence>
<gene>
    <name evidence="9" type="ORF">HA520_06915</name>
</gene>
<evidence type="ECO:0000313" key="9">
    <source>
        <dbReference type="EMBL" id="NHN77022.1"/>
    </source>
</evidence>
<dbReference type="Pfam" id="PF25967">
    <property type="entry name" value="RND-MFP_C"/>
    <property type="match status" value="1"/>
</dbReference>
<dbReference type="InterPro" id="IPR006143">
    <property type="entry name" value="RND_pump_MFP"/>
</dbReference>
<dbReference type="GO" id="GO:0022857">
    <property type="term" value="F:transmembrane transporter activity"/>
    <property type="evidence" value="ECO:0007669"/>
    <property type="project" value="InterPro"/>
</dbReference>
<proteinExistence type="inferred from homology"/>
<dbReference type="Gene3D" id="1.10.287.470">
    <property type="entry name" value="Helix hairpin bin"/>
    <property type="match status" value="1"/>
</dbReference>
<dbReference type="EMBL" id="JAAPAP010000004">
    <property type="protein sequence ID" value="NHN77022.1"/>
    <property type="molecule type" value="Genomic_DNA"/>
</dbReference>
<dbReference type="GO" id="GO:0005886">
    <property type="term" value="C:plasma membrane"/>
    <property type="evidence" value="ECO:0007669"/>
    <property type="project" value="UniProtKB-SubCell"/>
</dbReference>
<protein>
    <submittedName>
        <fullName evidence="9">Efflux RND transporter periplasmic adaptor subunit</fullName>
    </submittedName>
</protein>
<keyword evidence="4" id="KW-0175">Coiled coil</keyword>
<dbReference type="Pfam" id="PF25876">
    <property type="entry name" value="HH_MFP_RND"/>
    <property type="match status" value="1"/>
</dbReference>
<dbReference type="PANTHER" id="PTHR30158:SF3">
    <property type="entry name" value="MULTIDRUG EFFLUX PUMP SUBUNIT ACRA-RELATED"/>
    <property type="match status" value="1"/>
</dbReference>
<evidence type="ECO:0000256" key="4">
    <source>
        <dbReference type="ARBA" id="ARBA00023054"/>
    </source>
</evidence>
<evidence type="ECO:0000259" key="5">
    <source>
        <dbReference type="Pfam" id="PF25876"/>
    </source>
</evidence>
<dbReference type="InterPro" id="IPR058626">
    <property type="entry name" value="MdtA-like_b-barrel"/>
</dbReference>
<dbReference type="AlphaFoldDB" id="A0AA43Z5Z1"/>
<feature type="domain" description="Multidrug resistance protein MdtA-like C-terminal permuted SH3" evidence="8">
    <location>
        <begin position="312"/>
        <end position="374"/>
    </location>
</feature>
<evidence type="ECO:0000259" key="7">
    <source>
        <dbReference type="Pfam" id="PF25944"/>
    </source>
</evidence>
<feature type="domain" description="Multidrug resistance protein MdtA-like beta-barrel" evidence="7">
    <location>
        <begin position="218"/>
        <end position="308"/>
    </location>
</feature>
<dbReference type="Pfam" id="PF25917">
    <property type="entry name" value="BSH_RND"/>
    <property type="match status" value="1"/>
</dbReference>
<dbReference type="Gene3D" id="2.40.30.170">
    <property type="match status" value="1"/>
</dbReference>
<dbReference type="Pfam" id="PF25944">
    <property type="entry name" value="Beta-barrel_RND"/>
    <property type="match status" value="1"/>
</dbReference>
<name>A0AA43Z5Z1_9GAMM</name>
<dbReference type="GO" id="GO:0046677">
    <property type="term" value="P:response to antibiotic"/>
    <property type="evidence" value="ECO:0007669"/>
    <property type="project" value="TreeGrafter"/>
</dbReference>
<dbReference type="NCBIfam" id="TIGR01730">
    <property type="entry name" value="RND_mfp"/>
    <property type="match status" value="1"/>
</dbReference>
<feature type="domain" description="Multidrug resistance protein MdtA-like alpha-helical hairpin" evidence="5">
    <location>
        <begin position="120"/>
        <end position="173"/>
    </location>
</feature>
<dbReference type="SUPFAM" id="SSF111369">
    <property type="entry name" value="HlyD-like secretion proteins"/>
    <property type="match status" value="1"/>
</dbReference>